<dbReference type="Gene3D" id="2.170.260.10">
    <property type="entry name" value="paz domain"/>
    <property type="match status" value="1"/>
</dbReference>
<dbReference type="InterPro" id="IPR014811">
    <property type="entry name" value="ArgoL1"/>
</dbReference>
<dbReference type="InterPro" id="IPR032474">
    <property type="entry name" value="Argonaute_N"/>
</dbReference>
<evidence type="ECO:0000313" key="9">
    <source>
        <dbReference type="RefSeq" id="XP_022152903.1"/>
    </source>
</evidence>
<feature type="domain" description="PAZ" evidence="6">
    <location>
        <begin position="199"/>
        <end position="306"/>
    </location>
</feature>
<dbReference type="InterPro" id="IPR012337">
    <property type="entry name" value="RNaseH-like_sf"/>
</dbReference>
<dbReference type="GeneID" id="111020521"/>
<dbReference type="AlphaFoldDB" id="A0A6J1DG45"/>
<evidence type="ECO:0000256" key="1">
    <source>
        <dbReference type="ARBA" id="ARBA00008201"/>
    </source>
</evidence>
<evidence type="ECO:0000256" key="4">
    <source>
        <dbReference type="ARBA" id="ARBA00023158"/>
    </source>
</evidence>
<dbReference type="RefSeq" id="XP_022152903.1">
    <property type="nucleotide sequence ID" value="XM_022297211.1"/>
</dbReference>
<dbReference type="InterPro" id="IPR036397">
    <property type="entry name" value="RNaseH_sf"/>
</dbReference>
<dbReference type="Pfam" id="PF08699">
    <property type="entry name" value="ArgoL1"/>
    <property type="match status" value="1"/>
</dbReference>
<dbReference type="Gene3D" id="3.40.50.2300">
    <property type="match status" value="1"/>
</dbReference>
<dbReference type="InterPro" id="IPR003100">
    <property type="entry name" value="PAZ_dom"/>
</dbReference>
<dbReference type="SUPFAM" id="SSF53098">
    <property type="entry name" value="Ribonuclease H-like"/>
    <property type="match status" value="1"/>
</dbReference>
<evidence type="ECO:0000313" key="8">
    <source>
        <dbReference type="Proteomes" id="UP000504603"/>
    </source>
</evidence>
<dbReference type="PROSITE" id="PS50821">
    <property type="entry name" value="PAZ"/>
    <property type="match status" value="1"/>
</dbReference>
<comment type="similarity">
    <text evidence="1">Belongs to the argonaute family. Ago subfamily.</text>
</comment>
<organism evidence="8 9">
    <name type="scientific">Momordica charantia</name>
    <name type="common">Bitter gourd</name>
    <name type="synonym">Balsam pear</name>
    <dbReference type="NCBI Taxonomy" id="3673"/>
    <lineage>
        <taxon>Eukaryota</taxon>
        <taxon>Viridiplantae</taxon>
        <taxon>Streptophyta</taxon>
        <taxon>Embryophyta</taxon>
        <taxon>Tracheophyta</taxon>
        <taxon>Spermatophyta</taxon>
        <taxon>Magnoliopsida</taxon>
        <taxon>eudicotyledons</taxon>
        <taxon>Gunneridae</taxon>
        <taxon>Pentapetalae</taxon>
        <taxon>rosids</taxon>
        <taxon>fabids</taxon>
        <taxon>Cucurbitales</taxon>
        <taxon>Cucurbitaceae</taxon>
        <taxon>Momordiceae</taxon>
        <taxon>Momordica</taxon>
    </lineage>
</organism>
<dbReference type="Pfam" id="PF02170">
    <property type="entry name" value="PAZ"/>
    <property type="match status" value="1"/>
</dbReference>
<proteinExistence type="inferred from homology"/>
<dbReference type="Proteomes" id="UP000504603">
    <property type="component" value="Unplaced"/>
</dbReference>
<dbReference type="SMART" id="SM01163">
    <property type="entry name" value="DUF1785"/>
    <property type="match status" value="1"/>
</dbReference>
<sequence length="835" mass="95166">MVVRANHFLVQVADIDLYHYDISITPEVSSKKVCRDIITQLVELYRQSHLGGRILAYDGGKSVYVAGELPFLSKEFKIKLVRKDEPTRKEREFNVSIKFASKPDLHHLQQFLLGRQRDIPQETIQVLDVVLRETPSNKYTVVGRSFFHPTLGRPGELGNGVEYWRGYYQSLRPVQMGLSLNIDVSARSFYEPVCVTEFVSIHFNLRNFSRPLSDQDCRKIRKVLKGVKVAITHREHARTYKITGMSSEPINKLMFTLDDEKTQISVAQYFREKYGFMLKFPSLPALQAGNNAKPIYLPMEVCTIVEGQRYTKKLNERQVTEMLRATCQRPADRQNSIMETVRRNDYTNDEFVTDFGIQVRQQLCDVDARVLPSPLLNYHSTGKESKVNPKMGQWNMINKKMINGGSVEHWTCVNFSSRVDPSLPVEFCHQLVGMCNSKGMVFNPKPLLPIRHAHPNQIENALRDIHSQSMQALGQGKCLQLLIIILPDVTGSYGKIKKICETDLEPGIVSQCCRPRQAQKLNKQYFENVALKINVKVGGRNNVLDDAIKKNIPLVTDRPTIIFGADVTHPQPGEDSSPSIAAVVASMDWPEVTKYRGIVSAQVHREEIIQDLYKTTQDPQRGVVATGMIRELFIAFRRSTNMRPHRIIFYRDGVSEGQFSQVLLYEMDAIRKACASLEEGYQPPVTFIVVQKRHHTRLFPTNNQNIDRSGNILPGTVVDTKICHPTEFDFYLNSHSGIQGTSRPTHYHVLFDENNFSADKMQMLTNSLCYTYARCTRSVSIVPPAYYAHLAAFRARYYMEGDASDTGSVSSGSRNVEIQTLPRIKENVKDVMFYC</sequence>
<dbReference type="Pfam" id="PF16488">
    <property type="entry name" value="ArgoL2"/>
    <property type="match status" value="1"/>
</dbReference>
<keyword evidence="5" id="KW-0687">Ribonucleoprotein</keyword>
<dbReference type="OrthoDB" id="10252740at2759"/>
<dbReference type="GO" id="GO:0006417">
    <property type="term" value="P:regulation of translation"/>
    <property type="evidence" value="ECO:0007669"/>
    <property type="project" value="UniProtKB-KW"/>
</dbReference>
<dbReference type="Pfam" id="PF16486">
    <property type="entry name" value="ArgoN"/>
    <property type="match status" value="1"/>
</dbReference>
<dbReference type="Pfam" id="PF16487">
    <property type="entry name" value="ArgoMid"/>
    <property type="match status" value="1"/>
</dbReference>
<dbReference type="InterPro" id="IPR032472">
    <property type="entry name" value="ArgoL2"/>
</dbReference>
<keyword evidence="2" id="KW-0678">Repressor</keyword>
<dbReference type="GO" id="GO:0031047">
    <property type="term" value="P:regulatory ncRNA-mediated gene silencing"/>
    <property type="evidence" value="ECO:0007669"/>
    <property type="project" value="UniProtKB-KW"/>
</dbReference>
<dbReference type="GO" id="GO:0051607">
    <property type="term" value="P:defense response to virus"/>
    <property type="evidence" value="ECO:0007669"/>
    <property type="project" value="UniProtKB-ARBA"/>
</dbReference>
<dbReference type="Pfam" id="PF02171">
    <property type="entry name" value="Piwi"/>
    <property type="match status" value="1"/>
</dbReference>
<dbReference type="PANTHER" id="PTHR22891">
    <property type="entry name" value="EUKARYOTIC TRANSLATION INITIATION FACTOR 2C"/>
    <property type="match status" value="1"/>
</dbReference>
<evidence type="ECO:0000256" key="2">
    <source>
        <dbReference type="ARBA" id="ARBA00022491"/>
    </source>
</evidence>
<dbReference type="GO" id="GO:1990904">
    <property type="term" value="C:ribonucleoprotein complex"/>
    <property type="evidence" value="ECO:0007669"/>
    <property type="project" value="UniProtKB-KW"/>
</dbReference>
<dbReference type="InterPro" id="IPR032473">
    <property type="entry name" value="Argonaute_Mid_dom"/>
</dbReference>
<accession>A0A6J1DG45</accession>
<dbReference type="SUPFAM" id="SSF101690">
    <property type="entry name" value="PAZ domain"/>
    <property type="match status" value="1"/>
</dbReference>
<dbReference type="CDD" id="cd04657">
    <property type="entry name" value="Piwi_ago-like"/>
    <property type="match status" value="1"/>
</dbReference>
<dbReference type="CDD" id="cd02846">
    <property type="entry name" value="PAZ_argonaute_like"/>
    <property type="match status" value="1"/>
</dbReference>
<dbReference type="InterPro" id="IPR003165">
    <property type="entry name" value="Piwi"/>
</dbReference>
<gene>
    <name evidence="9" type="primary">LOC111020521</name>
</gene>
<dbReference type="FunFam" id="3.30.420.10:FF:000013">
    <property type="entry name" value="protein argonaute 10-like"/>
    <property type="match status" value="1"/>
</dbReference>
<evidence type="ECO:0000256" key="3">
    <source>
        <dbReference type="ARBA" id="ARBA00022845"/>
    </source>
</evidence>
<evidence type="ECO:0000256" key="5">
    <source>
        <dbReference type="ARBA" id="ARBA00023274"/>
    </source>
</evidence>
<dbReference type="FunFam" id="3.40.50.2300:FF:000110">
    <property type="entry name" value="Argonaute 10"/>
    <property type="match status" value="1"/>
</dbReference>
<dbReference type="KEGG" id="mcha:111020521"/>
<dbReference type="GO" id="GO:0003723">
    <property type="term" value="F:RNA binding"/>
    <property type="evidence" value="ECO:0007669"/>
    <property type="project" value="InterPro"/>
</dbReference>
<keyword evidence="3" id="KW-0810">Translation regulation</keyword>
<dbReference type="PROSITE" id="PS50822">
    <property type="entry name" value="PIWI"/>
    <property type="match status" value="1"/>
</dbReference>
<dbReference type="InterPro" id="IPR036085">
    <property type="entry name" value="PAZ_dom_sf"/>
</dbReference>
<evidence type="ECO:0000259" key="7">
    <source>
        <dbReference type="PROSITE" id="PS50822"/>
    </source>
</evidence>
<protein>
    <submittedName>
        <fullName evidence="9">Protein argonaute 5</fullName>
    </submittedName>
</protein>
<dbReference type="InterPro" id="IPR045246">
    <property type="entry name" value="Piwi_ago-like"/>
</dbReference>
<name>A0A6J1DG45_MOMCH</name>
<keyword evidence="8" id="KW-1185">Reference proteome</keyword>
<feature type="domain" description="Piwi" evidence="7">
    <location>
        <begin position="481"/>
        <end position="800"/>
    </location>
</feature>
<dbReference type="Gene3D" id="3.30.420.10">
    <property type="entry name" value="Ribonuclease H-like superfamily/Ribonuclease H"/>
    <property type="match status" value="1"/>
</dbReference>
<dbReference type="SMART" id="SM00949">
    <property type="entry name" value="PAZ"/>
    <property type="match status" value="1"/>
</dbReference>
<dbReference type="SMART" id="SM00950">
    <property type="entry name" value="Piwi"/>
    <property type="match status" value="1"/>
</dbReference>
<keyword evidence="4" id="KW-0943">RNA-mediated gene silencing</keyword>
<reference evidence="9" key="1">
    <citation type="submission" date="2025-08" db="UniProtKB">
        <authorList>
            <consortium name="RefSeq"/>
        </authorList>
    </citation>
    <scope>IDENTIFICATION</scope>
</reference>
<evidence type="ECO:0000259" key="6">
    <source>
        <dbReference type="PROSITE" id="PS50821"/>
    </source>
</evidence>